<gene>
    <name evidence="1" type="ORF">B9Q01_01165</name>
</gene>
<accession>A0A2R6AD42</accession>
<dbReference type="Proteomes" id="UP000240880">
    <property type="component" value="Unassembled WGS sequence"/>
</dbReference>
<dbReference type="AlphaFoldDB" id="A0A2R6AD42"/>
<name>A0A2R6AD42_9ARCH</name>
<proteinExistence type="predicted"/>
<reference evidence="1 2" key="1">
    <citation type="submission" date="2017-04" db="EMBL/GenBank/DDBJ databases">
        <title>Novel microbial lineages endemic to geothermal iron-oxide mats fill important gaps in the evolutionary history of Archaea.</title>
        <authorList>
            <person name="Jay Z.J."/>
            <person name="Beam J.P."/>
            <person name="Dlakic M."/>
            <person name="Rusch D.B."/>
            <person name="Kozubal M.A."/>
            <person name="Inskeep W.P."/>
        </authorList>
    </citation>
    <scope>NUCLEOTIDE SEQUENCE [LARGE SCALE GENOMIC DNA]</scope>
    <source>
        <strain evidence="1">OSP_D</strain>
    </source>
</reference>
<sequence>MLKRIFIVEVRFNGDAKIPKNLKEKGCKVRVYKNRVRFESKDLQPALELARKLFDKLKERGLEPVLTISLKMPDET</sequence>
<dbReference type="EMBL" id="NEXC01000004">
    <property type="protein sequence ID" value="PSN84324.1"/>
    <property type="molecule type" value="Genomic_DNA"/>
</dbReference>
<protein>
    <submittedName>
        <fullName evidence="1">Uncharacterized protein</fullName>
    </submittedName>
</protein>
<organism evidence="1 2">
    <name type="scientific">Candidatus Marsarchaeota G1 archaeon OSP_D</name>
    <dbReference type="NCBI Taxonomy" id="1978155"/>
    <lineage>
        <taxon>Archaea</taxon>
        <taxon>Candidatus Marsarchaeota</taxon>
        <taxon>Candidatus Marsarchaeota group 1</taxon>
    </lineage>
</organism>
<evidence type="ECO:0000313" key="2">
    <source>
        <dbReference type="Proteomes" id="UP000240880"/>
    </source>
</evidence>
<evidence type="ECO:0000313" key="1">
    <source>
        <dbReference type="EMBL" id="PSN84324.1"/>
    </source>
</evidence>
<comment type="caution">
    <text evidence="1">The sequence shown here is derived from an EMBL/GenBank/DDBJ whole genome shotgun (WGS) entry which is preliminary data.</text>
</comment>